<evidence type="ECO:0000313" key="1">
    <source>
        <dbReference type="EMBL" id="OGY40724.1"/>
    </source>
</evidence>
<dbReference type="AlphaFoldDB" id="A0A1G1XLC9"/>
<reference evidence="1 2" key="1">
    <citation type="journal article" date="2016" name="Nat. Commun.">
        <title>Thousands of microbial genomes shed light on interconnected biogeochemical processes in an aquifer system.</title>
        <authorList>
            <person name="Anantharaman K."/>
            <person name="Brown C.T."/>
            <person name="Hug L.A."/>
            <person name="Sharon I."/>
            <person name="Castelle C.J."/>
            <person name="Probst A.J."/>
            <person name="Thomas B.C."/>
            <person name="Singh A."/>
            <person name="Wilkins M.J."/>
            <person name="Karaoz U."/>
            <person name="Brodie E.L."/>
            <person name="Williams K.H."/>
            <person name="Hubbard S.S."/>
            <person name="Banfield J.F."/>
        </authorList>
    </citation>
    <scope>NUCLEOTIDE SEQUENCE [LARGE SCALE GENOMIC DNA]</scope>
</reference>
<proteinExistence type="predicted"/>
<dbReference type="STRING" id="1797529.A2570_01160"/>
<protein>
    <submittedName>
        <fullName evidence="1">Uncharacterized protein</fullName>
    </submittedName>
</protein>
<gene>
    <name evidence="1" type="ORF">A2570_01160</name>
</gene>
<dbReference type="EMBL" id="MHHY01000006">
    <property type="protein sequence ID" value="OGY40724.1"/>
    <property type="molecule type" value="Genomic_DNA"/>
</dbReference>
<organism evidence="1 2">
    <name type="scientific">Candidatus Brennerbacteria bacterium RIFOXYD1_FULL_41_16</name>
    <dbReference type="NCBI Taxonomy" id="1797529"/>
    <lineage>
        <taxon>Bacteria</taxon>
        <taxon>Candidatus Brenneribacteriota</taxon>
    </lineage>
</organism>
<comment type="caution">
    <text evidence="1">The sequence shown here is derived from an EMBL/GenBank/DDBJ whole genome shotgun (WGS) entry which is preliminary data.</text>
</comment>
<name>A0A1G1XLC9_9BACT</name>
<accession>A0A1G1XLC9</accession>
<dbReference type="Proteomes" id="UP000178570">
    <property type="component" value="Unassembled WGS sequence"/>
</dbReference>
<sequence length="702" mass="76827">MKIRLAHFRDQSLSFQMVFALAVIFSAILPVLVFAELILPPPPGWTACDKDPGSAECLEFCTTALGQAHPKCPDHPINDAECWVGLKDNNGDTLCPSIPIPMPVIGWYPGKLPVRVASDPEAYAGEGVWVWNTGGVEGKDKEGGVYVFNKEAEPLWTRCWHPEKQCTYFIELSENEKVRVGDILSNSDLYMQNMLNIFTEECPTYAKIAGVKIISDVKDPSKPPEVEIAENIDESSCKNIIDSWDTVLVDKTKAVKMSLSEALEDVPFDFFDAFMKRDLIDQVNNDAYYEEDPEAVRPQSYLYSAIGGTFVEPNTSFLGFLRRATRPMSKAQLALLIDSYAKNEQRKAESALLEEVRQGKGLFSKYEISSVSTVDTATGKEDHPARFTASLPSGVGFGDMMAVRQSALDVFVNTQYYHDEIQPQLFPQLDPGDNRWKGGPPQLNSLMNTTMSGGSGIYSGGGGAGVPLPSPKPNDATCEISLSDASILMGLNERRSYLFSIDVERNNGGGSKNDIDKIEIFFFDTTLASASPSVLHANNASGTRDFILDVLSKKSGATDVNIVATLKDGVGGRECSAGFDLEVLNFERKKCSSPKCKLPLTIPDPDLTLYTCVGIPDDGQNNDCTSMNSNCKQEWCVDIGDTNGDGFDALCYDSCDASRQSSCRAAGYICQASGSLTKPHKQFGSIEVMKQTLNPFLKLFSL</sequence>
<evidence type="ECO:0000313" key="2">
    <source>
        <dbReference type="Proteomes" id="UP000178570"/>
    </source>
</evidence>